<name>A0ACC1LZ18_9FUNG</name>
<dbReference type="EMBL" id="JANBVB010001541">
    <property type="protein sequence ID" value="KAJ2890029.1"/>
    <property type="molecule type" value="Genomic_DNA"/>
</dbReference>
<evidence type="ECO:0000313" key="2">
    <source>
        <dbReference type="Proteomes" id="UP001139981"/>
    </source>
</evidence>
<sequence length="519" mass="57604">MLLVRTAVYVCALAAASSARRIAVVGAGAAGASAAYFAQAELQERGLEPAEIHIFERSDRVGGRAHSGSVVYNNQTLHFEQGASMFIGKNKHLLDLATKFNLSLCSHPCTFGHTNDIDMEANGASSLGAYGVWEPTDNRWVVRMGSGAFIDAVRMLWRYRGTGDLGYVRRRTKAAVDEFMQSYDDFNNHTAGIFSTWDEYLEDKPLLRMSLYYRAAEFYQSDSERIRRRFLDEVVSLATRVNYMQDVDRISAIGAHISMAAESDTAYSIAGGNWQIFANMIASAPAHLHLNTTVREIRRSSEDSNGPYTVSVLSSSGDEVTEYFDLVIVAAPLPLANIRVLDDQYASVVAAEYVHMYVTFAIGVLRDDLFPAGRDLPRLIVTPYRTTEPFNCLSILACLAQNSIQKCRDGPVLVKVFSHAPLDLSRVFASVDWHREQQWHSYPRLEPRNAGYADVDDDGDEPTRFHLSRKPPPPIVLDRDGPAAGVYYINGMETLFSTMESQTVAARHVVRLALFGKGG</sequence>
<reference evidence="1" key="1">
    <citation type="submission" date="2022-07" db="EMBL/GenBank/DDBJ databases">
        <title>Phylogenomic reconstructions and comparative analyses of Kickxellomycotina fungi.</title>
        <authorList>
            <person name="Reynolds N.K."/>
            <person name="Stajich J.E."/>
            <person name="Barry K."/>
            <person name="Grigoriev I.V."/>
            <person name="Crous P."/>
            <person name="Smith M.E."/>
        </authorList>
    </citation>
    <scope>NUCLEOTIDE SEQUENCE</scope>
    <source>
        <strain evidence="1">CBS 190363</strain>
    </source>
</reference>
<dbReference type="Proteomes" id="UP001139981">
    <property type="component" value="Unassembled WGS sequence"/>
</dbReference>
<organism evidence="1 2">
    <name type="scientific">Coemansia aciculifera</name>
    <dbReference type="NCBI Taxonomy" id="417176"/>
    <lineage>
        <taxon>Eukaryota</taxon>
        <taxon>Fungi</taxon>
        <taxon>Fungi incertae sedis</taxon>
        <taxon>Zoopagomycota</taxon>
        <taxon>Kickxellomycotina</taxon>
        <taxon>Kickxellomycetes</taxon>
        <taxon>Kickxellales</taxon>
        <taxon>Kickxellaceae</taxon>
        <taxon>Coemansia</taxon>
    </lineage>
</organism>
<gene>
    <name evidence="1" type="ORF">IWW38_004357</name>
</gene>
<protein>
    <submittedName>
        <fullName evidence="1">Uncharacterized protein</fullName>
    </submittedName>
</protein>
<accession>A0ACC1LZ18</accession>
<evidence type="ECO:0000313" key="1">
    <source>
        <dbReference type="EMBL" id="KAJ2890029.1"/>
    </source>
</evidence>
<proteinExistence type="predicted"/>
<keyword evidence="2" id="KW-1185">Reference proteome</keyword>
<comment type="caution">
    <text evidence="1">The sequence shown here is derived from an EMBL/GenBank/DDBJ whole genome shotgun (WGS) entry which is preliminary data.</text>
</comment>